<organism evidence="4 5">
    <name type="scientific">Planomonospora corallina</name>
    <dbReference type="NCBI Taxonomy" id="1806052"/>
    <lineage>
        <taxon>Bacteria</taxon>
        <taxon>Bacillati</taxon>
        <taxon>Actinomycetota</taxon>
        <taxon>Actinomycetes</taxon>
        <taxon>Streptosporangiales</taxon>
        <taxon>Streptosporangiaceae</taxon>
        <taxon>Planomonospora</taxon>
    </lineage>
</organism>
<feature type="domain" description="Response regulatory" evidence="3">
    <location>
        <begin position="19"/>
        <end position="135"/>
    </location>
</feature>
<dbReference type="Gene3D" id="3.40.50.2300">
    <property type="match status" value="1"/>
</dbReference>
<dbReference type="PANTHER" id="PTHR43547:SF2">
    <property type="entry name" value="HYBRID SIGNAL TRANSDUCTION HISTIDINE KINASE C"/>
    <property type="match status" value="1"/>
</dbReference>
<dbReference type="Proteomes" id="UP001595850">
    <property type="component" value="Unassembled WGS sequence"/>
</dbReference>
<evidence type="ECO:0000259" key="3">
    <source>
        <dbReference type="PROSITE" id="PS50110"/>
    </source>
</evidence>
<reference evidence="5" key="1">
    <citation type="journal article" date="2019" name="Int. J. Syst. Evol. Microbiol.">
        <title>The Global Catalogue of Microorganisms (GCM) 10K type strain sequencing project: providing services to taxonomists for standard genome sequencing and annotation.</title>
        <authorList>
            <consortium name="The Broad Institute Genomics Platform"/>
            <consortium name="The Broad Institute Genome Sequencing Center for Infectious Disease"/>
            <person name="Wu L."/>
            <person name="Ma J."/>
        </authorList>
    </citation>
    <scope>NUCLEOTIDE SEQUENCE [LARGE SCALE GENOMIC DNA]</scope>
    <source>
        <strain evidence="5">TBRC 4489</strain>
    </source>
</reference>
<sequence length="154" mass="16397">MNPVESPAAPARPFPAQATVLVVDDAPHVRALLTDVLTSVGLDVIAAADGVEGLHHARIDRPDLVILDVMMPGMSGMRVGQALREDPATAHLPIIMLTARGSELSRSLGFISGVDRYMTKPFEVRDLLSEVRALLAGSPPADRPAEAPEAGHYY</sequence>
<dbReference type="PROSITE" id="PS50110">
    <property type="entry name" value="RESPONSE_REGULATORY"/>
    <property type="match status" value="1"/>
</dbReference>
<gene>
    <name evidence="4" type="ORF">ACFOWE_01940</name>
</gene>
<dbReference type="InterPro" id="IPR011006">
    <property type="entry name" value="CheY-like_superfamily"/>
</dbReference>
<name>A0ABV8HYM8_9ACTN</name>
<dbReference type="InterPro" id="IPR001789">
    <property type="entry name" value="Sig_transdc_resp-reg_receiver"/>
</dbReference>
<accession>A0ABV8HYM8</accession>
<dbReference type="SMART" id="SM00448">
    <property type="entry name" value="REC"/>
    <property type="match status" value="1"/>
</dbReference>
<dbReference type="EMBL" id="JBHSBM010000006">
    <property type="protein sequence ID" value="MFC4057037.1"/>
    <property type="molecule type" value="Genomic_DNA"/>
</dbReference>
<dbReference type="PANTHER" id="PTHR43547">
    <property type="entry name" value="TWO-COMPONENT HISTIDINE KINASE"/>
    <property type="match status" value="1"/>
</dbReference>
<comment type="caution">
    <text evidence="4">The sequence shown here is derived from an EMBL/GenBank/DDBJ whole genome shotgun (WGS) entry which is preliminary data.</text>
</comment>
<keyword evidence="1 2" id="KW-0597">Phosphoprotein</keyword>
<protein>
    <submittedName>
        <fullName evidence="4">Response regulator transcription factor</fullName>
    </submittedName>
</protein>
<proteinExistence type="predicted"/>
<feature type="modified residue" description="4-aspartylphosphate" evidence="2">
    <location>
        <position position="68"/>
    </location>
</feature>
<evidence type="ECO:0000256" key="2">
    <source>
        <dbReference type="PROSITE-ProRule" id="PRU00169"/>
    </source>
</evidence>
<dbReference type="RefSeq" id="WP_377284996.1">
    <property type="nucleotide sequence ID" value="NZ_JBHSBM010000006.1"/>
</dbReference>
<dbReference type="Pfam" id="PF00072">
    <property type="entry name" value="Response_reg"/>
    <property type="match status" value="1"/>
</dbReference>
<dbReference type="SUPFAM" id="SSF52172">
    <property type="entry name" value="CheY-like"/>
    <property type="match status" value="1"/>
</dbReference>
<evidence type="ECO:0000256" key="1">
    <source>
        <dbReference type="ARBA" id="ARBA00022553"/>
    </source>
</evidence>
<evidence type="ECO:0000313" key="4">
    <source>
        <dbReference type="EMBL" id="MFC4057037.1"/>
    </source>
</evidence>
<evidence type="ECO:0000313" key="5">
    <source>
        <dbReference type="Proteomes" id="UP001595850"/>
    </source>
</evidence>
<keyword evidence="5" id="KW-1185">Reference proteome</keyword>